<feature type="compositionally biased region" description="Basic residues" evidence="7">
    <location>
        <begin position="43"/>
        <end position="61"/>
    </location>
</feature>
<dbReference type="GO" id="GO:0046540">
    <property type="term" value="C:U4/U6 x U5 tri-snRNP complex"/>
    <property type="evidence" value="ECO:0007669"/>
    <property type="project" value="InterPro"/>
</dbReference>
<keyword evidence="5" id="KW-0539">Nucleus</keyword>
<evidence type="ECO:0000256" key="6">
    <source>
        <dbReference type="SAM" id="Coils"/>
    </source>
</evidence>
<dbReference type="EMBL" id="OA886671">
    <property type="protein sequence ID" value="CAD7282987.1"/>
    <property type="molecule type" value="Genomic_DNA"/>
</dbReference>
<evidence type="ECO:0008006" key="10">
    <source>
        <dbReference type="Google" id="ProtNLM"/>
    </source>
</evidence>
<accession>A0A7R9GHT2</accession>
<reference evidence="8" key="1">
    <citation type="submission" date="2020-11" db="EMBL/GenBank/DDBJ databases">
        <authorList>
            <person name="Tran Van P."/>
        </authorList>
    </citation>
    <scope>NUCLEOTIDE SEQUENCE</scope>
</reference>
<proteinExistence type="inferred from homology"/>
<feature type="compositionally biased region" description="Acidic residues" evidence="7">
    <location>
        <begin position="244"/>
        <end position="253"/>
    </location>
</feature>
<feature type="compositionally biased region" description="Basic and acidic residues" evidence="7">
    <location>
        <begin position="223"/>
        <end position="243"/>
    </location>
</feature>
<evidence type="ECO:0000256" key="1">
    <source>
        <dbReference type="ARBA" id="ARBA00004123"/>
    </source>
</evidence>
<dbReference type="EMBL" id="CAJPEX010004634">
    <property type="protein sequence ID" value="CAG0923139.1"/>
    <property type="molecule type" value="Genomic_DNA"/>
</dbReference>
<feature type="region of interest" description="Disordered" evidence="7">
    <location>
        <begin position="723"/>
        <end position="749"/>
    </location>
</feature>
<evidence type="ECO:0000256" key="2">
    <source>
        <dbReference type="ARBA" id="ARBA00006076"/>
    </source>
</evidence>
<dbReference type="PANTHER" id="PTHR14152:SF5">
    <property type="entry name" value="U4_U6.U5 TRI-SNRNP-ASSOCIATED PROTEIN 1"/>
    <property type="match status" value="1"/>
</dbReference>
<organism evidence="8">
    <name type="scientific">Notodromas monacha</name>
    <dbReference type="NCBI Taxonomy" id="399045"/>
    <lineage>
        <taxon>Eukaryota</taxon>
        <taxon>Metazoa</taxon>
        <taxon>Ecdysozoa</taxon>
        <taxon>Arthropoda</taxon>
        <taxon>Crustacea</taxon>
        <taxon>Oligostraca</taxon>
        <taxon>Ostracoda</taxon>
        <taxon>Podocopa</taxon>
        <taxon>Podocopida</taxon>
        <taxon>Cypridocopina</taxon>
        <taxon>Cypridoidea</taxon>
        <taxon>Cyprididae</taxon>
        <taxon>Notodromas</taxon>
    </lineage>
</organism>
<dbReference type="InterPro" id="IPR045347">
    <property type="entry name" value="HIND"/>
</dbReference>
<evidence type="ECO:0000313" key="9">
    <source>
        <dbReference type="Proteomes" id="UP000678499"/>
    </source>
</evidence>
<feature type="compositionally biased region" description="Basic and acidic residues" evidence="7">
    <location>
        <begin position="154"/>
        <end position="165"/>
    </location>
</feature>
<feature type="region of interest" description="Disordered" evidence="7">
    <location>
        <begin position="460"/>
        <end position="524"/>
    </location>
</feature>
<gene>
    <name evidence="8" type="ORF">NMOB1V02_LOCUS10605</name>
</gene>
<feature type="compositionally biased region" description="Basic and acidic residues" evidence="7">
    <location>
        <begin position="107"/>
        <end position="133"/>
    </location>
</feature>
<keyword evidence="4" id="KW-0508">mRNA splicing</keyword>
<name>A0A7R9GHT2_9CRUS</name>
<feature type="region of interest" description="Disordered" evidence="7">
    <location>
        <begin position="600"/>
        <end position="640"/>
    </location>
</feature>
<feature type="compositionally biased region" description="Acidic residues" evidence="7">
    <location>
        <begin position="631"/>
        <end position="640"/>
    </location>
</feature>
<evidence type="ECO:0000256" key="5">
    <source>
        <dbReference type="ARBA" id="ARBA00023242"/>
    </source>
</evidence>
<protein>
    <recommendedName>
        <fullName evidence="10">U4/U6.U5 tri-snRNP-associated protein 1</fullName>
    </recommendedName>
</protein>
<keyword evidence="9" id="KW-1185">Reference proteome</keyword>
<evidence type="ECO:0000256" key="3">
    <source>
        <dbReference type="ARBA" id="ARBA00022664"/>
    </source>
</evidence>
<feature type="coiled-coil region" evidence="6">
    <location>
        <begin position="257"/>
        <end position="287"/>
    </location>
</feature>
<feature type="compositionally biased region" description="Basic and acidic residues" evidence="7">
    <location>
        <begin position="822"/>
        <end position="832"/>
    </location>
</feature>
<evidence type="ECO:0000313" key="8">
    <source>
        <dbReference type="EMBL" id="CAD7282987.1"/>
    </source>
</evidence>
<feature type="region of interest" description="Disordered" evidence="7">
    <location>
        <begin position="809"/>
        <end position="838"/>
    </location>
</feature>
<evidence type="ECO:0000256" key="4">
    <source>
        <dbReference type="ARBA" id="ARBA00023187"/>
    </source>
</evidence>
<dbReference type="Pfam" id="PF03343">
    <property type="entry name" value="SART-1"/>
    <property type="match status" value="1"/>
</dbReference>
<feature type="region of interest" description="Disordered" evidence="7">
    <location>
        <begin position="1"/>
        <end position="175"/>
    </location>
</feature>
<dbReference type="GO" id="GO:0045292">
    <property type="term" value="P:mRNA cis splicing, via spliceosome"/>
    <property type="evidence" value="ECO:0007669"/>
    <property type="project" value="TreeGrafter"/>
</dbReference>
<dbReference type="AlphaFoldDB" id="A0A7R9GHT2"/>
<dbReference type="GO" id="GO:0000481">
    <property type="term" value="P:maturation of 5S rRNA"/>
    <property type="evidence" value="ECO:0007669"/>
    <property type="project" value="TreeGrafter"/>
</dbReference>
<feature type="region of interest" description="Disordered" evidence="7">
    <location>
        <begin position="659"/>
        <end position="680"/>
    </location>
</feature>
<feature type="compositionally biased region" description="Basic residues" evidence="7">
    <location>
        <begin position="22"/>
        <end position="31"/>
    </location>
</feature>
<comment type="subcellular location">
    <subcellularLocation>
        <location evidence="1">Nucleus</location>
    </subcellularLocation>
</comment>
<dbReference type="Pfam" id="PF19252">
    <property type="entry name" value="HIND"/>
    <property type="match status" value="2"/>
</dbReference>
<dbReference type="InterPro" id="IPR005011">
    <property type="entry name" value="SNU66/SART1"/>
</dbReference>
<sequence length="854" mass="96252">MGSSRKRRHGEDEGELEEDASRKHKHKKHRHRDEEKISSPDSKHKKHKRHRKKAKKSKKKKRVEDDYEAISDDSLSGRDKTRVRSGGGEDNENNDDDLSSLSLSGDEGGKSESNQKPEKKGSEEESERTEEKSSASLSIEETNKLRAKLGLKPLRVEPEKPKEVQEGGSSLSLEETNRIRAKMGLKPLQVPETTQMEGFVHKPATNISQVKKEEDIREKIRLRREKRELEAKLRSKARPIAEQKDDDEGDDDAAGGAAAWVKRVRNAEKEKREAEKRAKMLEEMDREFGVDEVVESEFMPEKIKTAKAKTYTANHLKGFKVKHSMDDIAEGTDVVLTLEDKNVLDEEEDELSNVNLKDVERARKNLKLRAKKPGYDAYDEDEEEEDANGRALLRQYDEVIEGEKADSFVLGGEKTRAKTSEAEKLAIKNKLKRVETLMTSSDVHSLAREYYTKDEYDAKFKKKKKKAKPDGLRSKKSSKKRGLTADDLMDDLAEPEAGLPEPMDVVSEHEDEDEGPARGLNDEDLSFFVIDPDEARLELEAQLNRARKLKKAKLETGSQETSVERLAREIRDGRETEAQSSDTGAKVTFNEIAEFARSLGSLPEAAAPPKVIEEPREETPEPLPSSPEVMEVPEEDDADDDVIEVRRDYAGRWNKVEEQKKLKTEEKSDAVLEEEPDVSSSMVAALKQAAKKGYLDEGTRKKQVSGLGLAALKAMNYAIEDKASMEEEHKGRRGGGSGGERYSGPIMDFKDKDNYKPEIKLDYIDDQGRILTPKEAFRYLSHKFHGKGSGKMKTEKRMKKMAEQTSVMLMSSTDTPLGTVGKMKEKQKESHTAHLLLSGTKLTAAGGLLSKHRK</sequence>
<feature type="compositionally biased region" description="Acidic residues" evidence="7">
    <location>
        <begin position="89"/>
        <end position="98"/>
    </location>
</feature>
<keyword evidence="6" id="KW-0175">Coiled coil</keyword>
<comment type="similarity">
    <text evidence="2">Belongs to the SNU66/SART1 family.</text>
</comment>
<keyword evidence="3" id="KW-0507">mRNA processing</keyword>
<feature type="compositionally biased region" description="Basic and acidic residues" evidence="7">
    <location>
        <begin position="659"/>
        <end position="670"/>
    </location>
</feature>
<evidence type="ECO:0000256" key="7">
    <source>
        <dbReference type="SAM" id="MobiDB-lite"/>
    </source>
</evidence>
<dbReference type="PANTHER" id="PTHR14152">
    <property type="entry name" value="SQUAMOUS CELL CARCINOMA ANTIGEN RECOGNISED BY CYTOTOXIC T LYMPHOCYTES"/>
    <property type="match status" value="1"/>
</dbReference>
<feature type="region of interest" description="Disordered" evidence="7">
    <location>
        <begin position="223"/>
        <end position="255"/>
    </location>
</feature>
<dbReference type="OrthoDB" id="5583at2759"/>
<feature type="compositionally biased region" description="Basic and acidic residues" evidence="7">
    <location>
        <begin position="32"/>
        <end position="42"/>
    </location>
</feature>
<dbReference type="Proteomes" id="UP000678499">
    <property type="component" value="Unassembled WGS sequence"/>
</dbReference>